<dbReference type="Proteomes" id="UP000094527">
    <property type="component" value="Unassembled WGS sequence"/>
</dbReference>
<evidence type="ECO:0000313" key="1">
    <source>
        <dbReference type="EMBL" id="ODM90146.1"/>
    </source>
</evidence>
<accession>A0A1D2MAY3</accession>
<proteinExistence type="predicted"/>
<evidence type="ECO:0000313" key="2">
    <source>
        <dbReference type="Proteomes" id="UP000094527"/>
    </source>
</evidence>
<protein>
    <submittedName>
        <fullName evidence="1">Uncharacterized protein</fullName>
    </submittedName>
</protein>
<dbReference type="EMBL" id="LJIJ01002144">
    <property type="protein sequence ID" value="ODM90146.1"/>
    <property type="molecule type" value="Genomic_DNA"/>
</dbReference>
<name>A0A1D2MAY3_ORCCI</name>
<reference evidence="1 2" key="1">
    <citation type="journal article" date="2016" name="Genome Biol. Evol.">
        <title>Gene Family Evolution Reflects Adaptation to Soil Environmental Stressors in the Genome of the Collembolan Orchesella cincta.</title>
        <authorList>
            <person name="Faddeeva-Vakhrusheva A."/>
            <person name="Derks M.F."/>
            <person name="Anvar S.Y."/>
            <person name="Agamennone V."/>
            <person name="Suring W."/>
            <person name="Smit S."/>
            <person name="van Straalen N.M."/>
            <person name="Roelofs D."/>
        </authorList>
    </citation>
    <scope>NUCLEOTIDE SEQUENCE [LARGE SCALE GENOMIC DNA]</scope>
    <source>
        <tissue evidence="1">Mixed pool</tissue>
    </source>
</reference>
<sequence length="479" mass="56510">MKLLRSSHPLQLELCGHPQRISKTGGKELTGSYKKSLRRPLKLEEIFVTLDPADLGVKMEGSDPFPVDNISHVWLSVYDKLDPKDKLAFCGASSVWHDWLESRRTERLISEVVPQHTEAPSWSNFLRSREFCQSWKEEIDYQNQTHGSNLSFYFEIASEKGRLLMKNFFHYAKDHEDVTEYWRDYWKSIRLLLEQFGSHVHFAQICFDDGDDIWADNELGNLEGQAQLRECLLRLPNLKKVVIFGELGSPFLEDEIREFYRVNPLPRWSIWKRWSVSYEPRNEVLIAPILFHHLETLASLERRPPLREVYLSFEDAPHLEDVFRLLEHFGETLIQFRSSSRLRLRNDVENGEPFSCNLPHLKKIFFEEYWGTADLLFQFKSLTHVQIWQMRDTSLQFPGFKERLDDSSIWILMPCLQWLSLGNRATVYERVVMEKPRQYSIDNHDTTGLQGRTWSQECRLVFVEVVSSVLTDFFHGLLF</sequence>
<keyword evidence="2" id="KW-1185">Reference proteome</keyword>
<gene>
    <name evidence="1" type="ORF">Ocin01_16537</name>
</gene>
<dbReference type="AlphaFoldDB" id="A0A1D2MAY3"/>
<comment type="caution">
    <text evidence="1">The sequence shown here is derived from an EMBL/GenBank/DDBJ whole genome shotgun (WGS) entry which is preliminary data.</text>
</comment>
<organism evidence="1 2">
    <name type="scientific">Orchesella cincta</name>
    <name type="common">Springtail</name>
    <name type="synonym">Podura cincta</name>
    <dbReference type="NCBI Taxonomy" id="48709"/>
    <lineage>
        <taxon>Eukaryota</taxon>
        <taxon>Metazoa</taxon>
        <taxon>Ecdysozoa</taxon>
        <taxon>Arthropoda</taxon>
        <taxon>Hexapoda</taxon>
        <taxon>Collembola</taxon>
        <taxon>Entomobryomorpha</taxon>
        <taxon>Entomobryoidea</taxon>
        <taxon>Orchesellidae</taxon>
        <taxon>Orchesellinae</taxon>
        <taxon>Orchesella</taxon>
    </lineage>
</organism>